<evidence type="ECO:0000256" key="1">
    <source>
        <dbReference type="SAM" id="Phobius"/>
    </source>
</evidence>
<accession>F0WMQ8</accession>
<gene>
    <name evidence="2" type="primary">AlNc14C160G7744</name>
    <name evidence="2" type="ORF">ALNC14_087360</name>
</gene>
<feature type="transmembrane region" description="Helical" evidence="1">
    <location>
        <begin position="51"/>
        <end position="69"/>
    </location>
</feature>
<keyword evidence="1" id="KW-0472">Membrane</keyword>
<evidence type="ECO:0000313" key="2">
    <source>
        <dbReference type="EMBL" id="CCA22593.1"/>
    </source>
</evidence>
<dbReference type="AlphaFoldDB" id="F0WMQ8"/>
<keyword evidence="1" id="KW-0812">Transmembrane</keyword>
<keyword evidence="1" id="KW-1133">Transmembrane helix</keyword>
<sequence length="322" mass="35396">MRYSHLLTNAIPRSQHLRFVRIARAGNGLSTLVTAKNEVHDTVKKSTSTQIVIGYVIAALGGMALIAHYKEDKDFDPKMSRSLNFAKRAVVKDPRFFEAVGYPRQFERIESKGDSDGISAFRVVGDDGKTAIVSFKAKGDGKENDSSALFDVLDVQLEDGTSFSALSDKELVLKKHPTASLGKTIVLPIFVGVLIGSVSSYYLIRIIRDRPSYAHKLAMDYVNANAMARTLLGHPIRSNQKEFSGTISNDAINYSVPCKGNKSEGTLLIRAFKTGKKEAAQGKNEGSKATDSAWTFTRVILKVAQSKKRKEKHVKLIDILST</sequence>
<organism evidence="2">
    <name type="scientific">Albugo laibachii Nc14</name>
    <dbReference type="NCBI Taxonomy" id="890382"/>
    <lineage>
        <taxon>Eukaryota</taxon>
        <taxon>Sar</taxon>
        <taxon>Stramenopiles</taxon>
        <taxon>Oomycota</taxon>
        <taxon>Peronosporomycetes</taxon>
        <taxon>Albuginales</taxon>
        <taxon>Albuginaceae</taxon>
        <taxon>Albugo</taxon>
    </lineage>
</organism>
<protein>
    <submittedName>
        <fullName evidence="2">Uncharacterized protein AlNc14C160G7744</fullName>
    </submittedName>
</protein>
<dbReference type="Pfam" id="PF08695">
    <property type="entry name" value="Coa1"/>
    <property type="match status" value="1"/>
</dbReference>
<reference evidence="2" key="1">
    <citation type="journal article" date="2011" name="PLoS Biol.">
        <title>Gene gain and loss during evolution of obligate parasitism in the white rust pathogen of Arabidopsis thaliana.</title>
        <authorList>
            <person name="Kemen E."/>
            <person name="Gardiner A."/>
            <person name="Schultz-Larsen T."/>
            <person name="Kemen A.C."/>
            <person name="Balmuth A.L."/>
            <person name="Robert-Seilaniantz A."/>
            <person name="Bailey K."/>
            <person name="Holub E."/>
            <person name="Studholme D.J."/>
            <person name="Maclean D."/>
            <person name="Jones J.D."/>
        </authorList>
    </citation>
    <scope>NUCLEOTIDE SEQUENCE</scope>
</reference>
<feature type="transmembrane region" description="Helical" evidence="1">
    <location>
        <begin position="185"/>
        <end position="204"/>
    </location>
</feature>
<reference evidence="2" key="2">
    <citation type="submission" date="2011-02" db="EMBL/GenBank/DDBJ databases">
        <authorList>
            <person name="MacLean D."/>
        </authorList>
    </citation>
    <scope>NUCLEOTIDE SEQUENCE</scope>
</reference>
<name>F0WMQ8_9STRA</name>
<dbReference type="HOGENOM" id="CLU_051112_0_0_1"/>
<dbReference type="InterPro" id="IPR014807">
    <property type="entry name" value="Coa1"/>
</dbReference>
<proteinExistence type="predicted"/>
<dbReference type="EMBL" id="FR824205">
    <property type="protein sequence ID" value="CCA22593.1"/>
    <property type="molecule type" value="Genomic_DNA"/>
</dbReference>